<dbReference type="Proteomes" id="UP000077266">
    <property type="component" value="Unassembled WGS sequence"/>
</dbReference>
<reference evidence="2 3" key="1">
    <citation type="journal article" date="2016" name="Mol. Biol. Evol.">
        <title>Comparative Genomics of Early-Diverging Mushroom-Forming Fungi Provides Insights into the Origins of Lignocellulose Decay Capabilities.</title>
        <authorList>
            <person name="Nagy L.G."/>
            <person name="Riley R."/>
            <person name="Tritt A."/>
            <person name="Adam C."/>
            <person name="Daum C."/>
            <person name="Floudas D."/>
            <person name="Sun H."/>
            <person name="Yadav J.S."/>
            <person name="Pangilinan J."/>
            <person name="Larsson K.H."/>
            <person name="Matsuura K."/>
            <person name="Barry K."/>
            <person name="Labutti K."/>
            <person name="Kuo R."/>
            <person name="Ohm R.A."/>
            <person name="Bhattacharya S.S."/>
            <person name="Shirouzu T."/>
            <person name="Yoshinaga Y."/>
            <person name="Martin F.M."/>
            <person name="Grigoriev I.V."/>
            <person name="Hibbett D.S."/>
        </authorList>
    </citation>
    <scope>NUCLEOTIDE SEQUENCE [LARGE SCALE GENOMIC DNA]</scope>
    <source>
        <strain evidence="2 3">HHB12029</strain>
    </source>
</reference>
<evidence type="ECO:0000313" key="2">
    <source>
        <dbReference type="EMBL" id="KZV79368.1"/>
    </source>
</evidence>
<accession>A0A165ASW0</accession>
<sequence length="200" mass="22504">MSGISRNLLAKFGARTVHRRRRLPKPVTRARLSSPRRGCSSIPCNPNTSNSSRNTLEVVPHAHRPIGLTLTIGVCLTSWFLTRSRDVPRSTVRLQARFRDVDDVSASYGNMCSFFGHARLFNSRRSERHAQERVTTGEQRGTVNSRRATESAVEPEFRLSHAQQRGQRDAEASSNASDRLRSRSTRTRSTLGGRTRHGRP</sequence>
<feature type="compositionally biased region" description="Polar residues" evidence="1">
    <location>
        <begin position="133"/>
        <end position="146"/>
    </location>
</feature>
<evidence type="ECO:0000256" key="1">
    <source>
        <dbReference type="SAM" id="MobiDB-lite"/>
    </source>
</evidence>
<gene>
    <name evidence="2" type="ORF">EXIGLDRAFT_757022</name>
</gene>
<feature type="region of interest" description="Disordered" evidence="1">
    <location>
        <begin position="31"/>
        <end position="52"/>
    </location>
</feature>
<feature type="compositionally biased region" description="Polar residues" evidence="1">
    <location>
        <begin position="42"/>
        <end position="52"/>
    </location>
</feature>
<evidence type="ECO:0000313" key="3">
    <source>
        <dbReference type="Proteomes" id="UP000077266"/>
    </source>
</evidence>
<feature type="region of interest" description="Disordered" evidence="1">
    <location>
        <begin position="125"/>
        <end position="200"/>
    </location>
</feature>
<dbReference type="AlphaFoldDB" id="A0A165ASW0"/>
<organism evidence="2 3">
    <name type="scientific">Exidia glandulosa HHB12029</name>
    <dbReference type="NCBI Taxonomy" id="1314781"/>
    <lineage>
        <taxon>Eukaryota</taxon>
        <taxon>Fungi</taxon>
        <taxon>Dikarya</taxon>
        <taxon>Basidiomycota</taxon>
        <taxon>Agaricomycotina</taxon>
        <taxon>Agaricomycetes</taxon>
        <taxon>Auriculariales</taxon>
        <taxon>Exidiaceae</taxon>
        <taxon>Exidia</taxon>
    </lineage>
</organism>
<proteinExistence type="predicted"/>
<keyword evidence="3" id="KW-1185">Reference proteome</keyword>
<dbReference type="InParanoid" id="A0A165ASW0"/>
<protein>
    <submittedName>
        <fullName evidence="2">Uncharacterized protein</fullName>
    </submittedName>
</protein>
<name>A0A165ASW0_EXIGL</name>
<dbReference type="EMBL" id="KV426631">
    <property type="protein sequence ID" value="KZV79368.1"/>
    <property type="molecule type" value="Genomic_DNA"/>
</dbReference>